<dbReference type="NCBIfam" id="TIGR01353">
    <property type="entry name" value="dGTP_triPase"/>
    <property type="match status" value="1"/>
</dbReference>
<sequence length="334" mass="38391">MTVRERREALEQQILSPYACRSVDSRGRQRPVEPCPVRTCFQRDIDRIIHSKAFRRLMHKTQVFLQPEGDHYRTRMTHTIEVARIARTMARGLQLNEDLTEAAAFGHDLGHTPFGHAGERVLDEIMPEGFQHNVQSLRVVDRLEQDGDGLNLTYEVRRGILCHTGPDTAETLEGRLLRLADKIAYINHDIDDAMRGGIIYPMDIPLEISNVLGFTHSERIDTLTVDIIESSAGTGEIRQSTACREAMHNLREFMFEAVYRNPVAKGEESKAQDMLRRLFEYYRKDPDRLPPEFQDIREREGVERAVCDYIAGMTDNYAVEKFSLAFIPVSWSVK</sequence>
<dbReference type="InterPro" id="IPR023023">
    <property type="entry name" value="dNTPase_2"/>
</dbReference>
<keyword evidence="5" id="KW-1185">Reference proteome</keyword>
<dbReference type="PANTHER" id="PTHR35795">
    <property type="entry name" value="SLR1885 PROTEIN"/>
    <property type="match status" value="1"/>
</dbReference>
<gene>
    <name evidence="4" type="ORF">L0P79_00075</name>
</gene>
<dbReference type="EMBL" id="JAKNJB010000001">
    <property type="protein sequence ID" value="MCG4525472.1"/>
    <property type="molecule type" value="Genomic_DNA"/>
</dbReference>
<dbReference type="NCBIfam" id="NF002327">
    <property type="entry name" value="PRK01286.1-2"/>
    <property type="match status" value="1"/>
</dbReference>
<dbReference type="InterPro" id="IPR026875">
    <property type="entry name" value="PHydrolase_assoc_dom"/>
</dbReference>
<dbReference type="PANTHER" id="PTHR35795:SF1">
    <property type="entry name" value="BIS(5'-NUCLEOSYL)-TETRAPHOSPHATASE, SYMMETRICAL"/>
    <property type="match status" value="1"/>
</dbReference>
<dbReference type="HAMAP" id="MF_01212">
    <property type="entry name" value="dGTPase_type2"/>
    <property type="match status" value="1"/>
</dbReference>
<keyword evidence="1 2" id="KW-0378">Hydrolase</keyword>
<dbReference type="InterPro" id="IPR003607">
    <property type="entry name" value="HD/PDEase_dom"/>
</dbReference>
<evidence type="ECO:0000256" key="1">
    <source>
        <dbReference type="ARBA" id="ARBA00022801"/>
    </source>
</evidence>
<accession>A0ABS9M3W3</accession>
<dbReference type="Proteomes" id="UP001200313">
    <property type="component" value="Unassembled WGS sequence"/>
</dbReference>
<dbReference type="InterPro" id="IPR006674">
    <property type="entry name" value="HD_domain"/>
</dbReference>
<evidence type="ECO:0000259" key="3">
    <source>
        <dbReference type="PROSITE" id="PS51831"/>
    </source>
</evidence>
<dbReference type="InterPro" id="IPR006261">
    <property type="entry name" value="dGTPase"/>
</dbReference>
<reference evidence="4 5" key="1">
    <citation type="submission" date="2022-01" db="EMBL/GenBank/DDBJ databases">
        <title>Collection of gut derived symbiotic bacterial strains cultured from healthy donors.</title>
        <authorList>
            <person name="Lin H."/>
            <person name="Kohout C."/>
            <person name="Waligurski E."/>
            <person name="Pamer E.G."/>
        </authorList>
    </citation>
    <scope>NUCLEOTIDE SEQUENCE [LARGE SCALE GENOMIC DNA]</scope>
    <source>
        <strain evidence="4 5">DFI.3.7</strain>
    </source>
</reference>
<evidence type="ECO:0000313" key="5">
    <source>
        <dbReference type="Proteomes" id="UP001200313"/>
    </source>
</evidence>
<evidence type="ECO:0000313" key="4">
    <source>
        <dbReference type="EMBL" id="MCG4525472.1"/>
    </source>
</evidence>
<feature type="domain" description="HD" evidence="3">
    <location>
        <begin position="75"/>
        <end position="186"/>
    </location>
</feature>
<protein>
    <recommendedName>
        <fullName evidence="2">Deoxyguanosinetriphosphate triphosphohydrolase-like protein</fullName>
    </recommendedName>
</protein>
<dbReference type="SMART" id="SM00471">
    <property type="entry name" value="HDc"/>
    <property type="match status" value="1"/>
</dbReference>
<proteinExistence type="inferred from homology"/>
<dbReference type="SUPFAM" id="SSF109604">
    <property type="entry name" value="HD-domain/PDEase-like"/>
    <property type="match status" value="1"/>
</dbReference>
<comment type="caution">
    <text evidence="4">The sequence shown here is derived from an EMBL/GenBank/DDBJ whole genome shotgun (WGS) entry which is preliminary data.</text>
</comment>
<evidence type="ECO:0000256" key="2">
    <source>
        <dbReference type="HAMAP-Rule" id="MF_01212"/>
    </source>
</evidence>
<dbReference type="Pfam" id="PF01966">
    <property type="entry name" value="HD"/>
    <property type="match status" value="1"/>
</dbReference>
<dbReference type="RefSeq" id="WP_238072631.1">
    <property type="nucleotide sequence ID" value="NZ_JAKNJB010000001.1"/>
</dbReference>
<dbReference type="Pfam" id="PF13286">
    <property type="entry name" value="HD_assoc"/>
    <property type="match status" value="1"/>
</dbReference>
<comment type="similarity">
    <text evidence="2">Belongs to the dGTPase family. Type 2 subfamily.</text>
</comment>
<organism evidence="4 5">
    <name type="scientific">Intestinimonas massiliensis</name>
    <name type="common">ex Afouda et al. 2020</name>
    <dbReference type="NCBI Taxonomy" id="1673721"/>
    <lineage>
        <taxon>Bacteria</taxon>
        <taxon>Bacillati</taxon>
        <taxon>Bacillota</taxon>
        <taxon>Clostridia</taxon>
        <taxon>Eubacteriales</taxon>
        <taxon>Intestinimonas</taxon>
    </lineage>
</organism>
<dbReference type="PROSITE" id="PS51831">
    <property type="entry name" value="HD"/>
    <property type="match status" value="1"/>
</dbReference>
<dbReference type="Gene3D" id="1.10.3210.10">
    <property type="entry name" value="Hypothetical protein af1432"/>
    <property type="match status" value="1"/>
</dbReference>
<name>A0ABS9M3W3_9FIRM</name>
<dbReference type="InterPro" id="IPR051094">
    <property type="entry name" value="Diverse_Catalytic_Enzymes"/>
</dbReference>
<dbReference type="CDD" id="cd00077">
    <property type="entry name" value="HDc"/>
    <property type="match status" value="1"/>
</dbReference>